<sequence>MAEYKIAPERFPSWDGSYETFARTYEWFIEKIAREMEAVYEG</sequence>
<reference evidence="1" key="1">
    <citation type="journal article" date="2014" name="Front. Microbiol.">
        <title>High frequency of phylogenetically diverse reductive dehalogenase-homologous genes in deep subseafloor sedimentary metagenomes.</title>
        <authorList>
            <person name="Kawai M."/>
            <person name="Futagami T."/>
            <person name="Toyoda A."/>
            <person name="Takaki Y."/>
            <person name="Nishi S."/>
            <person name="Hori S."/>
            <person name="Arai W."/>
            <person name="Tsubouchi T."/>
            <person name="Morono Y."/>
            <person name="Uchiyama I."/>
            <person name="Ito T."/>
            <person name="Fujiyama A."/>
            <person name="Inagaki F."/>
            <person name="Takami H."/>
        </authorList>
    </citation>
    <scope>NUCLEOTIDE SEQUENCE</scope>
    <source>
        <strain evidence="1">Expedition CK06-06</strain>
    </source>
</reference>
<proteinExistence type="predicted"/>
<dbReference type="EMBL" id="BARV01018883">
    <property type="protein sequence ID" value="GAI24755.1"/>
    <property type="molecule type" value="Genomic_DNA"/>
</dbReference>
<protein>
    <submittedName>
        <fullName evidence="1">Uncharacterized protein</fullName>
    </submittedName>
</protein>
<organism evidence="1">
    <name type="scientific">marine sediment metagenome</name>
    <dbReference type="NCBI Taxonomy" id="412755"/>
    <lineage>
        <taxon>unclassified sequences</taxon>
        <taxon>metagenomes</taxon>
        <taxon>ecological metagenomes</taxon>
    </lineage>
</organism>
<evidence type="ECO:0000313" key="1">
    <source>
        <dbReference type="EMBL" id="GAI24755.1"/>
    </source>
</evidence>
<name>X1ND61_9ZZZZ</name>
<comment type="caution">
    <text evidence="1">The sequence shown here is derived from an EMBL/GenBank/DDBJ whole genome shotgun (WGS) entry which is preliminary data.</text>
</comment>
<accession>X1ND61</accession>
<feature type="non-terminal residue" evidence="1">
    <location>
        <position position="42"/>
    </location>
</feature>
<dbReference type="AlphaFoldDB" id="X1ND61"/>
<gene>
    <name evidence="1" type="ORF">S06H3_31850</name>
</gene>